<evidence type="ECO:0000256" key="7">
    <source>
        <dbReference type="ARBA" id="ARBA00023012"/>
    </source>
</evidence>
<dbReference type="InterPro" id="IPR003594">
    <property type="entry name" value="HATPase_dom"/>
</dbReference>
<dbReference type="PANTHER" id="PTHR24421:SF37">
    <property type="entry name" value="SENSOR HISTIDINE KINASE NARS"/>
    <property type="match status" value="1"/>
</dbReference>
<keyword evidence="7" id="KW-0902">Two-component regulatory system</keyword>
<organism evidence="12 13">
    <name type="scientific">Mycobacterium kiyosense</name>
    <dbReference type="NCBI Taxonomy" id="2871094"/>
    <lineage>
        <taxon>Bacteria</taxon>
        <taxon>Bacillati</taxon>
        <taxon>Actinomycetota</taxon>
        <taxon>Actinomycetes</taxon>
        <taxon>Mycobacteriales</taxon>
        <taxon>Mycobacteriaceae</taxon>
        <taxon>Mycobacterium</taxon>
    </lineage>
</organism>
<gene>
    <name evidence="12" type="ORF">Mkiyose1413_02920</name>
    <name evidence="11" type="ORF">SRL2020028_07460</name>
</gene>
<keyword evidence="8 9" id="KW-0472">Membrane</keyword>
<protein>
    <submittedName>
        <fullName evidence="12">Histidine kinase</fullName>
    </submittedName>
</protein>
<comment type="subcellular location">
    <subcellularLocation>
        <location evidence="1">Cell membrane</location>
        <topology evidence="1">Multi-pass membrane protein</topology>
    </subcellularLocation>
</comment>
<dbReference type="PROSITE" id="PS50109">
    <property type="entry name" value="HIS_KIN"/>
    <property type="match status" value="1"/>
</dbReference>
<dbReference type="EMBL" id="BRZI01000001">
    <property type="protein sequence ID" value="GLD28409.1"/>
    <property type="molecule type" value="Genomic_DNA"/>
</dbReference>
<evidence type="ECO:0000256" key="6">
    <source>
        <dbReference type="ARBA" id="ARBA00022989"/>
    </source>
</evidence>
<dbReference type="Gene3D" id="3.30.565.10">
    <property type="entry name" value="Histidine kinase-like ATPase, C-terminal domain"/>
    <property type="match status" value="1"/>
</dbReference>
<keyword evidence="6 9" id="KW-1133">Transmembrane helix</keyword>
<keyword evidence="2" id="KW-1003">Cell membrane</keyword>
<evidence type="ECO:0000256" key="4">
    <source>
        <dbReference type="ARBA" id="ARBA00022692"/>
    </source>
</evidence>
<dbReference type="AlphaFoldDB" id="A0A9P3UV65"/>
<evidence type="ECO:0000313" key="11">
    <source>
        <dbReference type="EMBL" id="GLB81490.1"/>
    </source>
</evidence>
<dbReference type="InterPro" id="IPR036890">
    <property type="entry name" value="HATPase_C_sf"/>
</dbReference>
<keyword evidence="3" id="KW-0808">Transferase</keyword>
<keyword evidence="13" id="KW-1185">Reference proteome</keyword>
<dbReference type="RefSeq" id="WP_236983394.1">
    <property type="nucleotide sequence ID" value="NZ_BRXE01000004.1"/>
</dbReference>
<evidence type="ECO:0000313" key="12">
    <source>
        <dbReference type="EMBL" id="GLD28409.1"/>
    </source>
</evidence>
<evidence type="ECO:0000256" key="2">
    <source>
        <dbReference type="ARBA" id="ARBA00022475"/>
    </source>
</evidence>
<evidence type="ECO:0000256" key="9">
    <source>
        <dbReference type="SAM" id="Phobius"/>
    </source>
</evidence>
<dbReference type="Proteomes" id="UP001165663">
    <property type="component" value="Unassembled WGS sequence"/>
</dbReference>
<name>A0A9P3UV65_9MYCO</name>
<dbReference type="SMART" id="SM00387">
    <property type="entry name" value="HATPase_c"/>
    <property type="match status" value="1"/>
</dbReference>
<evidence type="ECO:0000256" key="5">
    <source>
        <dbReference type="ARBA" id="ARBA00022777"/>
    </source>
</evidence>
<comment type="caution">
    <text evidence="12">The sequence shown here is derived from an EMBL/GenBank/DDBJ whole genome shotgun (WGS) entry which is preliminary data.</text>
</comment>
<proteinExistence type="predicted"/>
<feature type="domain" description="Histidine kinase" evidence="10">
    <location>
        <begin position="304"/>
        <end position="395"/>
    </location>
</feature>
<sequence>MRSADVEQVLRKQRRHSLQGGSLLRVGVIVIMAGAMLQQTHPHRWPVQAALLSIYAVTAGCALVLAFSKRSSVFGNDDAILVFALVDVVTVFGFKWLSPGGYMALLVMALLPRLIAVQLSLPRAAMVLGASVVFFTVSALQDEVIAPRLGAVGTVLIVLVYTFVCATALMVVTFRLRNIDDMIRLASSREALLAETMTASETERRHISEAIHDGPLQDVLAARRDVSDYLKAVPEAPLQHALASLHDASRLLREVTFELHPAVLDQVGLAAAVEKLAAVTQARSGIIITTDIDYPVAHAVDPILFGVIRELLSNVVRHSGADSASVSLSVADAVARIEVADNGVGVSGDTVADRLSEGHIGLASQRARIEAAGGTLRIMDDPAGARLRVEVPLRG</sequence>
<feature type="transmembrane region" description="Helical" evidence="9">
    <location>
        <begin position="45"/>
        <end position="67"/>
    </location>
</feature>
<dbReference type="GO" id="GO:0016301">
    <property type="term" value="F:kinase activity"/>
    <property type="evidence" value="ECO:0007669"/>
    <property type="project" value="UniProtKB-KW"/>
</dbReference>
<dbReference type="SUPFAM" id="SSF55874">
    <property type="entry name" value="ATPase domain of HSP90 chaperone/DNA topoisomerase II/histidine kinase"/>
    <property type="match status" value="1"/>
</dbReference>
<feature type="transmembrane region" description="Helical" evidence="9">
    <location>
        <begin position="79"/>
        <end position="96"/>
    </location>
</feature>
<feature type="transmembrane region" description="Helical" evidence="9">
    <location>
        <begin position="124"/>
        <end position="140"/>
    </location>
</feature>
<evidence type="ECO:0000256" key="8">
    <source>
        <dbReference type="ARBA" id="ARBA00023136"/>
    </source>
</evidence>
<feature type="transmembrane region" description="Helical" evidence="9">
    <location>
        <begin position="21"/>
        <end position="39"/>
    </location>
</feature>
<evidence type="ECO:0000259" key="10">
    <source>
        <dbReference type="PROSITE" id="PS50109"/>
    </source>
</evidence>
<evidence type="ECO:0000256" key="3">
    <source>
        <dbReference type="ARBA" id="ARBA00022679"/>
    </source>
</evidence>
<keyword evidence="5 12" id="KW-0418">Kinase</keyword>
<dbReference type="GeneID" id="83627794"/>
<feature type="transmembrane region" description="Helical" evidence="9">
    <location>
        <begin position="152"/>
        <end position="174"/>
    </location>
</feature>
<reference evidence="12" key="1">
    <citation type="submission" date="2022-08" db="EMBL/GenBank/DDBJ databases">
        <title>Mycobacterium kiyosense sp. nov., scotochromogenic slow-glowing species isolated from respiratory specimens.</title>
        <authorList>
            <person name="Fukano H."/>
            <person name="Kazumi Y."/>
            <person name="Sakagami N."/>
            <person name="Ato M."/>
            <person name="Mitarai S."/>
            <person name="Hoshino Y."/>
        </authorList>
    </citation>
    <scope>NUCLEOTIDE SEQUENCE</scope>
    <source>
        <strain evidence="12">1413</strain>
        <strain evidence="11">SRL2020-028</strain>
    </source>
</reference>
<dbReference type="EMBL" id="BRXE01000004">
    <property type="protein sequence ID" value="GLB81490.1"/>
    <property type="molecule type" value="Genomic_DNA"/>
</dbReference>
<dbReference type="GO" id="GO:0005886">
    <property type="term" value="C:plasma membrane"/>
    <property type="evidence" value="ECO:0007669"/>
    <property type="project" value="UniProtKB-SubCell"/>
</dbReference>
<dbReference type="Proteomes" id="UP001064782">
    <property type="component" value="Unassembled WGS sequence"/>
</dbReference>
<dbReference type="InterPro" id="IPR050482">
    <property type="entry name" value="Sensor_HK_TwoCompSys"/>
</dbReference>
<dbReference type="GO" id="GO:0000160">
    <property type="term" value="P:phosphorelay signal transduction system"/>
    <property type="evidence" value="ECO:0007669"/>
    <property type="project" value="UniProtKB-KW"/>
</dbReference>
<dbReference type="CDD" id="cd16917">
    <property type="entry name" value="HATPase_UhpB-NarQ-NarX-like"/>
    <property type="match status" value="1"/>
</dbReference>
<evidence type="ECO:0000256" key="1">
    <source>
        <dbReference type="ARBA" id="ARBA00004651"/>
    </source>
</evidence>
<dbReference type="InterPro" id="IPR005467">
    <property type="entry name" value="His_kinase_dom"/>
</dbReference>
<keyword evidence="4 9" id="KW-0812">Transmembrane</keyword>
<dbReference type="Pfam" id="PF02518">
    <property type="entry name" value="HATPase_c"/>
    <property type="match status" value="1"/>
</dbReference>
<dbReference type="PANTHER" id="PTHR24421">
    <property type="entry name" value="NITRATE/NITRITE SENSOR PROTEIN NARX-RELATED"/>
    <property type="match status" value="1"/>
</dbReference>
<accession>A0A9P3UV65</accession>
<evidence type="ECO:0000313" key="13">
    <source>
        <dbReference type="Proteomes" id="UP001064782"/>
    </source>
</evidence>